<gene>
    <name evidence="2" type="ORF">Agabi119p4_8546</name>
</gene>
<dbReference type="EMBL" id="JABXXO010000011">
    <property type="protein sequence ID" value="KAF7764009.1"/>
    <property type="molecule type" value="Genomic_DNA"/>
</dbReference>
<evidence type="ECO:0000256" key="1">
    <source>
        <dbReference type="SAM" id="MobiDB-lite"/>
    </source>
</evidence>
<protein>
    <submittedName>
        <fullName evidence="2">Uncharacterized protein</fullName>
    </submittedName>
</protein>
<dbReference type="Proteomes" id="UP000629468">
    <property type="component" value="Unassembled WGS sequence"/>
</dbReference>
<name>A0A8H7EZ30_AGABI</name>
<accession>A0A8H7EZ30</accession>
<reference evidence="2 3" key="1">
    <citation type="journal article" name="Sci. Rep.">
        <title>Telomere-to-telomere assembled and centromere annotated genomes of the two main subspecies of the button mushroom Agaricus bisporus reveal especially polymorphic chromosome ends.</title>
        <authorList>
            <person name="Sonnenberg A.S.M."/>
            <person name="Sedaghat-Telgerd N."/>
            <person name="Lavrijssen B."/>
            <person name="Ohm R.A."/>
            <person name="Hendrickx P.M."/>
            <person name="Scholtmeijer K."/>
            <person name="Baars J.J.P."/>
            <person name="van Peer A."/>
        </authorList>
    </citation>
    <scope>NUCLEOTIDE SEQUENCE [LARGE SCALE GENOMIC DNA]</scope>
    <source>
        <strain evidence="2 3">H119_p4</strain>
    </source>
</reference>
<comment type="caution">
    <text evidence="2">The sequence shown here is derived from an EMBL/GenBank/DDBJ whole genome shotgun (WGS) entry which is preliminary data.</text>
</comment>
<evidence type="ECO:0000313" key="2">
    <source>
        <dbReference type="EMBL" id="KAF7764009.1"/>
    </source>
</evidence>
<proteinExistence type="predicted"/>
<feature type="region of interest" description="Disordered" evidence="1">
    <location>
        <begin position="65"/>
        <end position="90"/>
    </location>
</feature>
<sequence>MKLLAVGRMDLRQGAISACREEIGKNCKNFCVTLGGLNEMDEDSLSTKLDVTSFVPKCQCETHPQRHISAEEGIPNSVPRAPPSQERNRS</sequence>
<dbReference type="AlphaFoldDB" id="A0A8H7EZ30"/>
<evidence type="ECO:0000313" key="3">
    <source>
        <dbReference type="Proteomes" id="UP000629468"/>
    </source>
</evidence>
<organism evidence="2 3">
    <name type="scientific">Agaricus bisporus var. burnettii</name>
    <dbReference type="NCBI Taxonomy" id="192524"/>
    <lineage>
        <taxon>Eukaryota</taxon>
        <taxon>Fungi</taxon>
        <taxon>Dikarya</taxon>
        <taxon>Basidiomycota</taxon>
        <taxon>Agaricomycotina</taxon>
        <taxon>Agaricomycetes</taxon>
        <taxon>Agaricomycetidae</taxon>
        <taxon>Agaricales</taxon>
        <taxon>Agaricineae</taxon>
        <taxon>Agaricaceae</taxon>
        <taxon>Agaricus</taxon>
    </lineage>
</organism>